<proteinExistence type="predicted"/>
<keyword evidence="2" id="KW-0732">Signal</keyword>
<feature type="chain" id="PRO_5046978786" description="Lipoprotein" evidence="2">
    <location>
        <begin position="23"/>
        <end position="157"/>
    </location>
</feature>
<evidence type="ECO:0000256" key="1">
    <source>
        <dbReference type="SAM" id="MobiDB-lite"/>
    </source>
</evidence>
<protein>
    <recommendedName>
        <fullName evidence="5">Lipoprotein</fullName>
    </recommendedName>
</protein>
<evidence type="ECO:0008006" key="5">
    <source>
        <dbReference type="Google" id="ProtNLM"/>
    </source>
</evidence>
<evidence type="ECO:0000313" key="3">
    <source>
        <dbReference type="EMBL" id="MCM2391604.1"/>
    </source>
</evidence>
<dbReference type="RefSeq" id="WP_250921936.1">
    <property type="nucleotide sequence ID" value="NZ_JAMQAW010000032.1"/>
</dbReference>
<feature type="compositionally biased region" description="Pro residues" evidence="1">
    <location>
        <begin position="105"/>
        <end position="117"/>
    </location>
</feature>
<dbReference type="Proteomes" id="UP001431429">
    <property type="component" value="Unassembled WGS sequence"/>
</dbReference>
<feature type="compositionally biased region" description="Low complexity" evidence="1">
    <location>
        <begin position="93"/>
        <end position="104"/>
    </location>
</feature>
<name>A0ABT0UT35_9ACTN</name>
<feature type="signal peptide" evidence="2">
    <location>
        <begin position="1"/>
        <end position="22"/>
    </location>
</feature>
<gene>
    <name evidence="3" type="ORF">NBG84_25510</name>
</gene>
<evidence type="ECO:0000313" key="4">
    <source>
        <dbReference type="Proteomes" id="UP001431429"/>
    </source>
</evidence>
<feature type="region of interest" description="Disordered" evidence="1">
    <location>
        <begin position="51"/>
        <end position="122"/>
    </location>
</feature>
<sequence length="157" mass="16532">MTTSAKTLLAMVAWTASGIMVCGCVTVSPRPLPEPVPVTGRHTSVVTPQIVQGPAREALEQAPVEPVVTPAPTPPQRTRPTRSEASNPRAGYPAPRRPSVARPSSPRPPRPPRPPATLSPALPNVCALSEKYGGWDPSSPSARLCRELYGGHGARTP</sequence>
<dbReference type="PROSITE" id="PS51257">
    <property type="entry name" value="PROKAR_LIPOPROTEIN"/>
    <property type="match status" value="1"/>
</dbReference>
<reference evidence="3" key="1">
    <citation type="submission" date="2022-06" db="EMBL/GenBank/DDBJ databases">
        <title>Genome public.</title>
        <authorList>
            <person name="Sun Q."/>
        </authorList>
    </citation>
    <scope>NUCLEOTIDE SEQUENCE</scope>
    <source>
        <strain evidence="3">CWNU-1</strain>
    </source>
</reference>
<dbReference type="EMBL" id="JAMQAW010000032">
    <property type="protein sequence ID" value="MCM2391604.1"/>
    <property type="molecule type" value="Genomic_DNA"/>
</dbReference>
<organism evidence="3 4">
    <name type="scientific">Streptomyces albipurpureus</name>
    <dbReference type="NCBI Taxonomy" id="2897419"/>
    <lineage>
        <taxon>Bacteria</taxon>
        <taxon>Bacillati</taxon>
        <taxon>Actinomycetota</taxon>
        <taxon>Actinomycetes</taxon>
        <taxon>Kitasatosporales</taxon>
        <taxon>Streptomycetaceae</taxon>
        <taxon>Streptomyces</taxon>
    </lineage>
</organism>
<evidence type="ECO:0000256" key="2">
    <source>
        <dbReference type="SAM" id="SignalP"/>
    </source>
</evidence>
<comment type="caution">
    <text evidence="3">The sequence shown here is derived from an EMBL/GenBank/DDBJ whole genome shotgun (WGS) entry which is preliminary data.</text>
</comment>
<keyword evidence="4" id="KW-1185">Reference proteome</keyword>
<accession>A0ABT0UT35</accession>